<keyword evidence="6 7" id="KW-0472">Membrane</keyword>
<comment type="function">
    <text evidence="7">Component of the cytochrome b6-f complex, which mediates electron transfer between photosystem II (PSII) and photosystem I (PSI), cyclic electron flow around PSI, and state transitions.</text>
</comment>
<dbReference type="Pfam" id="PF08041">
    <property type="entry name" value="PetM"/>
    <property type="match status" value="1"/>
</dbReference>
<keyword evidence="3 7" id="KW-0812">Transmembrane</keyword>
<reference evidence="9" key="1">
    <citation type="journal article" date="2019" name="Mitochondrial DNA Part B Resour">
        <title>The complete mitochondrial and plastid genomes of Corallina chilensis (Corallinaceae, Rhodophyta) from Tomales Bay, California, USA.</title>
        <authorList>
            <person name="Alejo I.A."/>
            <person name="Aleman T.E."/>
            <person name="Almanza K."/>
            <person name="Alonso W."/>
            <person name="Altamirano Manriquez M.G."/>
            <person name="Armbrister T."/>
            <person name="Astudillo Y."/>
            <person name="Batistiana L."/>
            <person name="Blas Guido J.S."/>
            <person name="Bustamante D.E."/>
            <person name="Calderon M.S."/>
            <person name="Camacho Gonzalez J.D."/>
            <person name="Cardoso S."/>
            <person name="Castro J."/>
            <person name="Chombo Garcia M.N."/>
            <person name="Colin L.P."/>
            <person name="Cortina K.G."/>
            <person name="Delgado A."/>
            <person name="Espinoza Castro D."/>
            <person name="Estrada I."/>
            <person name="Felix E."/>
            <person name="Felix S."/>
            <person name="Flores M."/>
            <person name="Frausto S."/>
            <person name="Garcia E.D."/>
            <person name="Garcia M."/>
            <person name="Gasca G."/>
            <person name="Gomez D."/>
            <person name="Gonzalez Balcazar C."/>
            <person name="Miramontes B.G."/>
            <person name="Gonzalez V."/>
            <person name="Guzman C.D."/>
            <person name="Guzman E.C."/>
            <person name="Hanneman T.B."/>
            <person name="Hernandez J."/>
            <person name="Hughey J.R."/>
            <person name="Hutchins V.N."/>
            <person name="Kallison E.R."/>
            <person name="Lepe S."/>
            <person name="Lopez S.M."/>
            <person name="Zhai Lorenzo F."/>
            <person name="Macias Reyes E."/>
            <person name="Madrigal F."/>
            <person name="Madrigal-Gonzalez N.G."/>
            <person name="Mandujano R."/>
            <person name="Manzo R."/>
            <person name="Martinez P.L."/>
            <person name="Martinez S."/>
            <person name="Medina B.A."/>
            <person name="Mendez M."/>
            <person name="Mendoza Contreras J.J."/>
            <person name="Meza A.I."/>
            <person name="Miller K."/>
            <person name="Morales A."/>
            <person name="Munoz E."/>
            <person name="Myers J.M."/>
            <person name="Patel P.-A."/>
            <person name="Montes D.P."/>
            <person name="Ponce A.N."/>
            <person name="Ramirez A.E."/>
            <person name="Rico E."/>
            <person name="Rodriguez A."/>
            <person name="Rodriguez J."/>
            <person name="Ruiz A."/>
            <person name="Saldana A."/>
            <person name="Sanchez R.A."/>
            <person name="Santana J.D."/>
            <person name="Solano F.D."/>
            <person name="Soto Trujillo A."/>
            <person name="Soto S.J."/>
            <person name="Steinhardt A."/>
            <person name="Talavera M."/>
            <person name="Tapia M.M."/>
            <person name="Tapia O."/>
            <person name="Taveras Dina M.O."/>
            <person name="Torresillas B.J."/>
            <person name="Vazquez-Ramos C."/>
            <person name="Wong F.L."/>
        </authorList>
    </citation>
    <scope>NUCLEOTIDE SEQUENCE</scope>
</reference>
<keyword evidence="9" id="KW-0150">Chloroplast</keyword>
<comment type="subcellular location">
    <subcellularLocation>
        <location evidence="1">Membrane</location>
        <topology evidence="1">Single-pass membrane protein</topology>
    </subcellularLocation>
    <subcellularLocation>
        <location evidence="7">Plastid</location>
        <location evidence="7">Chloroplast thylakoid membrane</location>
        <topology evidence="7">Single-pass membrane protein</topology>
    </subcellularLocation>
</comment>
<keyword evidence="9" id="KW-0934">Plastid</keyword>
<dbReference type="GeneID" id="40508807"/>
<dbReference type="GO" id="GO:0009512">
    <property type="term" value="C:cytochrome b6f complex"/>
    <property type="evidence" value="ECO:0007669"/>
    <property type="project" value="InterPro"/>
</dbReference>
<dbReference type="GO" id="GO:0009535">
    <property type="term" value="C:chloroplast thylakoid membrane"/>
    <property type="evidence" value="ECO:0007669"/>
    <property type="project" value="UniProtKB-SubCell"/>
</dbReference>
<evidence type="ECO:0000256" key="5">
    <source>
        <dbReference type="ARBA" id="ARBA00022989"/>
    </source>
</evidence>
<geneLocation type="chloroplast" evidence="9"/>
<evidence type="ECO:0000256" key="3">
    <source>
        <dbReference type="ARBA" id="ARBA00022692"/>
    </source>
</evidence>
<name>A0A4P8VWD4_9FLOR</name>
<keyword evidence="7" id="KW-0793">Thylakoid</keyword>
<keyword evidence="2 7" id="KW-0813">Transport</keyword>
<evidence type="ECO:0000313" key="9">
    <source>
        <dbReference type="EMBL" id="QCS25577.1"/>
    </source>
</evidence>
<evidence type="ECO:0000256" key="4">
    <source>
        <dbReference type="ARBA" id="ARBA00022982"/>
    </source>
</evidence>
<evidence type="ECO:0000256" key="2">
    <source>
        <dbReference type="ARBA" id="ARBA00022448"/>
    </source>
</evidence>
<keyword evidence="7" id="KW-0602">Photosynthesis</keyword>
<feature type="transmembrane region" description="Helical" evidence="8">
    <location>
        <begin position="6"/>
        <end position="27"/>
    </location>
</feature>
<keyword evidence="4 7" id="KW-0249">Electron transport</keyword>
<accession>A0A4P8VWD4</accession>
<comment type="similarity">
    <text evidence="7">Belongs to the PetM family.</text>
</comment>
<dbReference type="EMBL" id="MK598845">
    <property type="protein sequence ID" value="QCS25577.1"/>
    <property type="molecule type" value="Genomic_DNA"/>
</dbReference>
<dbReference type="InterPro" id="IPR012595">
    <property type="entry name" value="PetM_cyt_b6/f_cplx_su7"/>
</dbReference>
<evidence type="ECO:0000256" key="1">
    <source>
        <dbReference type="ARBA" id="ARBA00004167"/>
    </source>
</evidence>
<proteinExistence type="inferred from homology"/>
<protein>
    <recommendedName>
        <fullName evidence="7">Cytochrome b6-f complex subunit 7</fullName>
    </recommendedName>
    <alternativeName>
        <fullName evidence="7">Cytochrome b6-f complex subunit PetM</fullName>
    </alternativeName>
    <alternativeName>
        <fullName evidence="7">Cytochrome b6-f complex subunit VII</fullName>
    </alternativeName>
</protein>
<gene>
    <name evidence="7 9" type="primary">petM</name>
</gene>
<dbReference type="HAMAP" id="MF_00396">
    <property type="entry name" value="Cytb6_f_PetM"/>
    <property type="match status" value="1"/>
</dbReference>
<evidence type="ECO:0000256" key="8">
    <source>
        <dbReference type="SAM" id="Phobius"/>
    </source>
</evidence>
<evidence type="ECO:0000256" key="7">
    <source>
        <dbReference type="HAMAP-Rule" id="MF_00396"/>
    </source>
</evidence>
<sequence>MGNEIIIVALISSVLIVSGLILGFALLKVQGE</sequence>
<keyword evidence="5 7" id="KW-1133">Transmembrane helix</keyword>
<dbReference type="RefSeq" id="YP_009660629.1">
    <property type="nucleotide sequence ID" value="NC_042901.1"/>
</dbReference>
<dbReference type="AlphaFoldDB" id="A0A4P8VWD4"/>
<evidence type="ECO:0000256" key="6">
    <source>
        <dbReference type="ARBA" id="ARBA00023136"/>
    </source>
</evidence>
<dbReference type="GO" id="GO:0015979">
    <property type="term" value="P:photosynthesis"/>
    <property type="evidence" value="ECO:0007669"/>
    <property type="project" value="UniProtKB-KW"/>
</dbReference>
<comment type="subunit">
    <text evidence="7">The 4 large subunits of the cytochrome b6-f complex are cytochrome b6, subunit IV (17 kDa polypeptide, PetD), cytochrome f and the Rieske protein, while the 4 small subunits are PetG, PetL, PetM and PetN. The complex functions as a dimer.</text>
</comment>
<organism evidence="9">
    <name type="scientific">Corallina chilensis</name>
    <dbReference type="NCBI Taxonomy" id="2582857"/>
    <lineage>
        <taxon>Eukaryota</taxon>
        <taxon>Rhodophyta</taxon>
        <taxon>Florideophyceae</taxon>
        <taxon>Corallinophycidae</taxon>
        <taxon>Corallinales</taxon>
        <taxon>Corallinaceae</taxon>
        <taxon>Corallinoideae</taxon>
        <taxon>Corallina</taxon>
    </lineage>
</organism>
<dbReference type="GO" id="GO:0009055">
    <property type="term" value="F:electron transfer activity"/>
    <property type="evidence" value="ECO:0007669"/>
    <property type="project" value="UniProtKB-UniRule"/>
</dbReference>